<dbReference type="InParanoid" id="A0A167MM10"/>
<proteinExistence type="predicted"/>
<name>A0A167MM10_PHYB8</name>
<dbReference type="EMBL" id="KV440981">
    <property type="protein sequence ID" value="OAD73239.1"/>
    <property type="molecule type" value="Genomic_DNA"/>
</dbReference>
<protein>
    <recommendedName>
        <fullName evidence="1">F-box domain-containing protein</fullName>
    </recommendedName>
</protein>
<keyword evidence="3" id="KW-1185">Reference proteome</keyword>
<dbReference type="InterPro" id="IPR036047">
    <property type="entry name" value="F-box-like_dom_sf"/>
</dbReference>
<sequence>MRFSELPFEILTQIADHLAATDYLSCALVCKGWRYSFQKALWRDIQIYTYHGMQKLIDSINSSKDVPTVHGSWIHSLRTNTCDNNPDITEMQFSELFRHLPNLKSLDLRDRSYKDIYTPITRSYEIWKSLEVLKTQSKGTKEIQSAKNLLELINTCSMLQELEILKEGSGYRTEFCIDDFDSIHQNLQNLSSISAGIYLSSEFSTALDAIPNTTPAFTMTSLDINSKIYKRLRRMGADNRSNWNPLWLYYFGYKYPNLRSLKLHVTDTRHKTIYSDQRKALVSLFQSNPNAFQHVESFELTNDKYFELFDFVLWELFYVLKVPLKHLSLNARSRGFPDNSCPMSLDRILQSFSETLKSLSLSGFILESVGRAKGLELSSYYPLLTNLYINSRVGHLDLDDLLDKLVALKELKLCCATLLNNPKTTADKSKHQHQQHHELEFLTLDNCSVPAEVFTPLSFRCRSLKHMTLHDMWVTGSICEKTGCLLLDMPHTFLKTLNVCYVQFGERYTSISEDEVINMMLLSQLNDAPLTDKNTDREQKEMNSKHPTVASHNIDWLFTFSSSEEYEEYITVTTKLSKERANIVFEYYQNFQSRKTDPILKDNIPYNRRNPETAWEYELYKGYGELRVGNIESSPVICVEKYVEY</sequence>
<dbReference type="Proteomes" id="UP000077315">
    <property type="component" value="Unassembled WGS sequence"/>
</dbReference>
<dbReference type="InterPro" id="IPR001810">
    <property type="entry name" value="F-box_dom"/>
</dbReference>
<dbReference type="PANTHER" id="PTHR31639:SF256">
    <property type="entry name" value="OS07G0242900 PROTEIN"/>
    <property type="match status" value="1"/>
</dbReference>
<dbReference type="Pfam" id="PF12937">
    <property type="entry name" value="F-box-like"/>
    <property type="match status" value="1"/>
</dbReference>
<dbReference type="Gene3D" id="1.20.1280.50">
    <property type="match status" value="1"/>
</dbReference>
<evidence type="ECO:0000313" key="2">
    <source>
        <dbReference type="EMBL" id="OAD73239.1"/>
    </source>
</evidence>
<dbReference type="RefSeq" id="XP_018291279.1">
    <property type="nucleotide sequence ID" value="XM_018441541.1"/>
</dbReference>
<feature type="domain" description="F-box" evidence="1">
    <location>
        <begin position="1"/>
        <end position="45"/>
    </location>
</feature>
<dbReference type="InterPro" id="IPR032675">
    <property type="entry name" value="LRR_dom_sf"/>
</dbReference>
<reference evidence="3" key="1">
    <citation type="submission" date="2015-06" db="EMBL/GenBank/DDBJ databases">
        <title>Expansion of signal transduction pathways in fungi by whole-genome duplication.</title>
        <authorList>
            <consortium name="DOE Joint Genome Institute"/>
            <person name="Corrochano L.M."/>
            <person name="Kuo A."/>
            <person name="Marcet-Houben M."/>
            <person name="Polaino S."/>
            <person name="Salamov A."/>
            <person name="Villalobos J.M."/>
            <person name="Alvarez M.I."/>
            <person name="Avalos J."/>
            <person name="Benito E.P."/>
            <person name="Benoit I."/>
            <person name="Burger G."/>
            <person name="Camino L.P."/>
            <person name="Canovas D."/>
            <person name="Cerda-Olmedo E."/>
            <person name="Cheng J.-F."/>
            <person name="Dominguez A."/>
            <person name="Elias M."/>
            <person name="Eslava A.P."/>
            <person name="Glaser F."/>
            <person name="Grimwood J."/>
            <person name="Gutierrez G."/>
            <person name="Heitman J."/>
            <person name="Henrissat B."/>
            <person name="Iturriaga E.A."/>
            <person name="Lang B.F."/>
            <person name="Lavin J.L."/>
            <person name="Lee S."/>
            <person name="Li W."/>
            <person name="Lindquist E."/>
            <person name="Lopez-Garcia S."/>
            <person name="Luque E.M."/>
            <person name="Marcos A.T."/>
            <person name="Martin J."/>
            <person name="McCluskey K."/>
            <person name="Medina H.R."/>
            <person name="Miralles-Duran A."/>
            <person name="Miyazaki A."/>
            <person name="Munoz-Torres E."/>
            <person name="Oguiza J.A."/>
            <person name="Ohm R."/>
            <person name="Olmedo M."/>
            <person name="Orejas M."/>
            <person name="Ortiz-Castellanos L."/>
            <person name="Pisabarro A.G."/>
            <person name="Rodriguez-Romero J."/>
            <person name="Ruiz-Herrera J."/>
            <person name="Ruiz-Vazquez R."/>
            <person name="Sanz C."/>
            <person name="Schackwitz W."/>
            <person name="Schmutz J."/>
            <person name="Shahriari M."/>
            <person name="Shelest E."/>
            <person name="Silva-Franco F."/>
            <person name="Soanes D."/>
            <person name="Syed K."/>
            <person name="Tagua V.G."/>
            <person name="Talbot N.J."/>
            <person name="Thon M."/>
            <person name="De vries R.P."/>
            <person name="Wiebenga A."/>
            <person name="Yadav J.S."/>
            <person name="Braun E.L."/>
            <person name="Baker S."/>
            <person name="Garre V."/>
            <person name="Horwitz B."/>
            <person name="Torres-Martinez S."/>
            <person name="Idnurm A."/>
            <person name="Herrera-Estrella A."/>
            <person name="Gabaldon T."/>
            <person name="Grigoriev I.V."/>
        </authorList>
    </citation>
    <scope>NUCLEOTIDE SEQUENCE [LARGE SCALE GENOMIC DNA]</scope>
    <source>
        <strain evidence="3">NRRL 1555(-)</strain>
    </source>
</reference>
<evidence type="ECO:0000313" key="3">
    <source>
        <dbReference type="Proteomes" id="UP000077315"/>
    </source>
</evidence>
<dbReference type="VEuPathDB" id="FungiDB:PHYBLDRAFT_65841"/>
<dbReference type="PANTHER" id="PTHR31639">
    <property type="entry name" value="F-BOX PROTEIN-LIKE"/>
    <property type="match status" value="1"/>
</dbReference>
<dbReference type="PROSITE" id="PS50181">
    <property type="entry name" value="FBOX"/>
    <property type="match status" value="1"/>
</dbReference>
<dbReference type="SUPFAM" id="SSF81383">
    <property type="entry name" value="F-box domain"/>
    <property type="match status" value="1"/>
</dbReference>
<dbReference type="OrthoDB" id="2253782at2759"/>
<dbReference type="SMART" id="SM00256">
    <property type="entry name" value="FBOX"/>
    <property type="match status" value="1"/>
</dbReference>
<accession>A0A167MM10</accession>
<dbReference type="AlphaFoldDB" id="A0A167MM10"/>
<dbReference type="CDD" id="cd09917">
    <property type="entry name" value="F-box_SF"/>
    <property type="match status" value="1"/>
</dbReference>
<dbReference type="Gene3D" id="3.80.10.10">
    <property type="entry name" value="Ribonuclease Inhibitor"/>
    <property type="match status" value="1"/>
</dbReference>
<gene>
    <name evidence="2" type="ORF">PHYBLDRAFT_65841</name>
</gene>
<organism evidence="2 3">
    <name type="scientific">Phycomyces blakesleeanus (strain ATCC 8743b / DSM 1359 / FGSC 10004 / NBRC 33097 / NRRL 1555)</name>
    <dbReference type="NCBI Taxonomy" id="763407"/>
    <lineage>
        <taxon>Eukaryota</taxon>
        <taxon>Fungi</taxon>
        <taxon>Fungi incertae sedis</taxon>
        <taxon>Mucoromycota</taxon>
        <taxon>Mucoromycotina</taxon>
        <taxon>Mucoromycetes</taxon>
        <taxon>Mucorales</taxon>
        <taxon>Phycomycetaceae</taxon>
        <taxon>Phycomyces</taxon>
    </lineage>
</organism>
<dbReference type="SUPFAM" id="SSF52047">
    <property type="entry name" value="RNI-like"/>
    <property type="match status" value="1"/>
</dbReference>
<dbReference type="GeneID" id="29002447"/>
<evidence type="ECO:0000259" key="1">
    <source>
        <dbReference type="PROSITE" id="PS50181"/>
    </source>
</evidence>